<dbReference type="InterPro" id="IPR004099">
    <property type="entry name" value="Pyr_nucl-diS_OxRdtase_dimer"/>
</dbReference>
<accession>A0AAX4NEL0</accession>
<evidence type="ECO:0000259" key="7">
    <source>
        <dbReference type="Pfam" id="PF02852"/>
    </source>
</evidence>
<dbReference type="InterPro" id="IPR016156">
    <property type="entry name" value="FAD/NAD-linked_Rdtase_dimer_sf"/>
</dbReference>
<keyword evidence="5" id="KW-0560">Oxidoreductase</keyword>
<dbReference type="Pfam" id="PF02852">
    <property type="entry name" value="Pyr_redox_dim"/>
    <property type="match status" value="1"/>
</dbReference>
<dbReference type="InterPro" id="IPR050260">
    <property type="entry name" value="FAD-bd_OxRdtase"/>
</dbReference>
<feature type="domain" description="FAD/NAD(P)-binding" evidence="8">
    <location>
        <begin position="2"/>
        <end position="297"/>
    </location>
</feature>
<dbReference type="PRINTS" id="PR00411">
    <property type="entry name" value="PNDRDTASEI"/>
</dbReference>
<dbReference type="KEGG" id="omr:OXIME_000466"/>
<proteinExistence type="inferred from homology"/>
<evidence type="ECO:0000256" key="1">
    <source>
        <dbReference type="ARBA" id="ARBA00001974"/>
    </source>
</evidence>
<evidence type="ECO:0000256" key="3">
    <source>
        <dbReference type="ARBA" id="ARBA00022630"/>
    </source>
</evidence>
<dbReference type="PRINTS" id="PR00368">
    <property type="entry name" value="FADPNR"/>
</dbReference>
<protein>
    <submittedName>
        <fullName evidence="9">FAD-dependent oxidoreductase</fullName>
    </submittedName>
</protein>
<comment type="similarity">
    <text evidence="2">Belongs to the class-III pyridine nucleotide-disulfide oxidoreductase family.</text>
</comment>
<evidence type="ECO:0000259" key="8">
    <source>
        <dbReference type="Pfam" id="PF07992"/>
    </source>
</evidence>
<feature type="domain" description="Pyridine nucleotide-disulphide oxidoreductase dimerisation" evidence="7">
    <location>
        <begin position="321"/>
        <end position="421"/>
    </location>
</feature>
<evidence type="ECO:0000256" key="5">
    <source>
        <dbReference type="ARBA" id="ARBA00023002"/>
    </source>
</evidence>
<dbReference type="GO" id="GO:0016491">
    <property type="term" value="F:oxidoreductase activity"/>
    <property type="evidence" value="ECO:0007669"/>
    <property type="project" value="UniProtKB-KW"/>
</dbReference>
<evidence type="ECO:0000256" key="4">
    <source>
        <dbReference type="ARBA" id="ARBA00022827"/>
    </source>
</evidence>
<evidence type="ECO:0000256" key="2">
    <source>
        <dbReference type="ARBA" id="ARBA00009130"/>
    </source>
</evidence>
<dbReference type="PANTHER" id="PTHR43429">
    <property type="entry name" value="PYRIDINE NUCLEOTIDE-DISULFIDE OXIDOREDUCTASE DOMAIN-CONTAINING"/>
    <property type="match status" value="1"/>
</dbReference>
<gene>
    <name evidence="9" type="ORF">OXIME_000466</name>
</gene>
<organism evidence="9 10">
    <name type="scientific">Oxyplasma meridianum</name>
    <dbReference type="NCBI Taxonomy" id="3073602"/>
    <lineage>
        <taxon>Archaea</taxon>
        <taxon>Methanobacteriati</taxon>
        <taxon>Thermoplasmatota</taxon>
        <taxon>Thermoplasmata</taxon>
        <taxon>Thermoplasmatales</taxon>
        <taxon>Thermoplasmataceae</taxon>
        <taxon>Oxyplasma</taxon>
    </lineage>
</organism>
<reference evidence="9 10" key="1">
    <citation type="submission" date="2023-09" db="EMBL/GenBank/DDBJ databases">
        <authorList>
            <person name="Golyshina O.V."/>
            <person name="Lunev E.A."/>
            <person name="Bargiela R."/>
            <person name="Gaines M.C."/>
            <person name="Daum B."/>
            <person name="Bale N.J."/>
            <person name="Koenen M."/>
            <person name="Sinninghe Damst J.S."/>
            <person name="Yakimov M."/>
            <person name="Golyshin P.N."/>
        </authorList>
    </citation>
    <scope>NUCLEOTIDE SEQUENCE [LARGE SCALE GENOMIC DNA]</scope>
    <source>
        <strain evidence="9 10">M1</strain>
    </source>
</reference>
<dbReference type="Pfam" id="PF07992">
    <property type="entry name" value="Pyr_redox_2"/>
    <property type="match status" value="1"/>
</dbReference>
<keyword evidence="10" id="KW-1185">Reference proteome</keyword>
<dbReference type="Proteomes" id="UP001451606">
    <property type="component" value="Chromosome"/>
</dbReference>
<dbReference type="AlphaFoldDB" id="A0AAX4NEL0"/>
<dbReference type="Gene3D" id="3.50.50.60">
    <property type="entry name" value="FAD/NAD(P)-binding domain"/>
    <property type="match status" value="2"/>
</dbReference>
<dbReference type="InterPro" id="IPR036188">
    <property type="entry name" value="FAD/NAD-bd_sf"/>
</dbReference>
<dbReference type="SUPFAM" id="SSF51905">
    <property type="entry name" value="FAD/NAD(P)-binding domain"/>
    <property type="match status" value="1"/>
</dbReference>
<name>A0AAX4NEL0_9ARCH</name>
<dbReference type="SUPFAM" id="SSF55424">
    <property type="entry name" value="FAD/NAD-linked reductases, dimerisation (C-terminal) domain"/>
    <property type="match status" value="1"/>
</dbReference>
<evidence type="ECO:0000313" key="10">
    <source>
        <dbReference type="Proteomes" id="UP001451606"/>
    </source>
</evidence>
<dbReference type="EMBL" id="CP133772">
    <property type="protein sequence ID" value="WYX99920.1"/>
    <property type="molecule type" value="Genomic_DNA"/>
</dbReference>
<dbReference type="RefSeq" id="WP_393971879.1">
    <property type="nucleotide sequence ID" value="NZ_CP133772.1"/>
</dbReference>
<evidence type="ECO:0000313" key="9">
    <source>
        <dbReference type="EMBL" id="WYX99920.1"/>
    </source>
</evidence>
<sequence length="437" mass="47114">MNFIVIGGGAAGMSAASKAKRSNPSLSVTVLESGKYVSYAECGIPYLIQGIVPGASNLLHYPITEFTINRKIDVQTGTKVENIDRKEKTLLLQDGRKLKYDKLLISTGGTANVPFGRSFKNVFGIRSLESGEYARSITEKYNEILIVGDGVLGLELASVLLESGKSVTLISKHSRILQKLDEDIAEVVQKAISSKIKVLTDTSIKDIKEIGDGKLSVETFNGKLQTEVVIFAVGITPNVDLARKAGLDLFMDKAILVNRSMQTSDPDIYAAGDVATTTNLVTKTTDWQPLAQVANKMGRVAGSNVAGKLMEFPGSLGTTLVKILDLEVGFTGLNSSELKRKGIEFREKMVKAKSKAAYYPGSEDVYVKILISKENDTILGGQIVSKDGGAWRLNALAMAIQGGFTVEDLFYGDLGYSPPFGPVWDPIIIAASISMRD</sequence>
<keyword evidence="3" id="KW-0285">Flavoprotein</keyword>
<dbReference type="PANTHER" id="PTHR43429:SF1">
    <property type="entry name" value="NAD(P)H SULFUR OXIDOREDUCTASE (COA-DEPENDENT)"/>
    <property type="match status" value="1"/>
</dbReference>
<keyword evidence="4" id="KW-0274">FAD</keyword>
<keyword evidence="6" id="KW-0676">Redox-active center</keyword>
<dbReference type="GeneID" id="95967193"/>
<dbReference type="InterPro" id="IPR023753">
    <property type="entry name" value="FAD/NAD-binding_dom"/>
</dbReference>
<evidence type="ECO:0000256" key="6">
    <source>
        <dbReference type="ARBA" id="ARBA00023284"/>
    </source>
</evidence>
<comment type="cofactor">
    <cofactor evidence="1">
        <name>FAD</name>
        <dbReference type="ChEBI" id="CHEBI:57692"/>
    </cofactor>
</comment>